<dbReference type="Gene3D" id="3.10.20.90">
    <property type="entry name" value="Phosphatidylinositol 3-kinase Catalytic Subunit, Chain A, domain 1"/>
    <property type="match status" value="1"/>
</dbReference>
<feature type="signal peptide" evidence="18">
    <location>
        <begin position="1"/>
        <end position="21"/>
    </location>
</feature>
<dbReference type="GO" id="GO:0017154">
    <property type="term" value="F:semaphorin receptor activity"/>
    <property type="evidence" value="ECO:0007669"/>
    <property type="project" value="InterPro"/>
</dbReference>
<dbReference type="Pfam" id="PF01403">
    <property type="entry name" value="Sema"/>
    <property type="match status" value="1"/>
</dbReference>
<dbReference type="Pfam" id="PF08337">
    <property type="entry name" value="Plexin_cytopl"/>
    <property type="match status" value="1"/>
</dbReference>
<dbReference type="GO" id="GO:0002116">
    <property type="term" value="C:semaphorin receptor complex"/>
    <property type="evidence" value="ECO:0007669"/>
    <property type="project" value="TreeGrafter"/>
</dbReference>
<evidence type="ECO:0000259" key="19">
    <source>
        <dbReference type="PROSITE" id="PS51004"/>
    </source>
</evidence>
<dbReference type="Gene3D" id="2.130.10.10">
    <property type="entry name" value="YVTN repeat-like/Quinoprotein amine dehydrogenase"/>
    <property type="match status" value="1"/>
</dbReference>
<organism evidence="20 21">
    <name type="scientific">Cyprinus carpio carpio</name>
    <dbReference type="NCBI Taxonomy" id="630221"/>
    <lineage>
        <taxon>Eukaryota</taxon>
        <taxon>Metazoa</taxon>
        <taxon>Chordata</taxon>
        <taxon>Craniata</taxon>
        <taxon>Vertebrata</taxon>
        <taxon>Euteleostomi</taxon>
        <taxon>Actinopterygii</taxon>
        <taxon>Neopterygii</taxon>
        <taxon>Teleostei</taxon>
        <taxon>Ostariophysi</taxon>
        <taxon>Cypriniformes</taxon>
        <taxon>Cyprinidae</taxon>
        <taxon>Cyprininae</taxon>
        <taxon>Cyprinus</taxon>
    </lineage>
</organism>
<dbReference type="InterPro" id="IPR041362">
    <property type="entry name" value="TIG2_plexin"/>
</dbReference>
<dbReference type="FunFam" id="2.130.10.10:FF:000126">
    <property type="entry name" value="Plexin B1"/>
    <property type="match status" value="1"/>
</dbReference>
<dbReference type="InterPro" id="IPR046800">
    <property type="entry name" value="Plexin_RBD"/>
</dbReference>
<evidence type="ECO:0000256" key="2">
    <source>
        <dbReference type="ARBA" id="ARBA00010297"/>
    </source>
</evidence>
<dbReference type="InterPro" id="IPR013783">
    <property type="entry name" value="Ig-like_fold"/>
</dbReference>
<dbReference type="FunFam" id="1.10.506.10:FF:000012">
    <property type="entry name" value="Plexin B1"/>
    <property type="match status" value="1"/>
</dbReference>
<evidence type="ECO:0000256" key="9">
    <source>
        <dbReference type="ARBA" id="ARBA00023054"/>
    </source>
</evidence>
<dbReference type="InterPro" id="IPR001627">
    <property type="entry name" value="Semap_dom"/>
</dbReference>
<keyword evidence="12" id="KW-0675">Receptor</keyword>
<keyword evidence="6 18" id="KW-0732">Signal</keyword>
<dbReference type="Pfam" id="PF20170">
    <property type="entry name" value="Plexin_RBD"/>
    <property type="match status" value="1"/>
</dbReference>
<dbReference type="InterPro" id="IPR057533">
    <property type="entry name" value="PSI_Plexin-B"/>
</dbReference>
<dbReference type="SUPFAM" id="SSF103575">
    <property type="entry name" value="Plexin repeat"/>
    <property type="match status" value="1"/>
</dbReference>
<evidence type="ECO:0000256" key="13">
    <source>
        <dbReference type="ARBA" id="ARBA00023180"/>
    </source>
</evidence>
<dbReference type="InterPro" id="IPR014756">
    <property type="entry name" value="Ig_E-set"/>
</dbReference>
<keyword evidence="21" id="KW-1185">Reference proteome</keyword>
<evidence type="ECO:0000256" key="5">
    <source>
        <dbReference type="ARBA" id="ARBA00022692"/>
    </source>
</evidence>
<evidence type="ECO:0000256" key="1">
    <source>
        <dbReference type="ARBA" id="ARBA00004251"/>
    </source>
</evidence>
<dbReference type="GeneTree" id="ENSGT01150000286928"/>
<reference evidence="20" key="1">
    <citation type="submission" date="2025-08" db="UniProtKB">
        <authorList>
            <consortium name="Ensembl"/>
        </authorList>
    </citation>
    <scope>IDENTIFICATION</scope>
</reference>
<evidence type="ECO:0000256" key="16">
    <source>
        <dbReference type="PROSITE-ProRule" id="PRU00352"/>
    </source>
</evidence>
<dbReference type="Gene3D" id="2.60.40.10">
    <property type="entry name" value="Immunoglobulins"/>
    <property type="match status" value="5"/>
</dbReference>
<evidence type="ECO:0000256" key="14">
    <source>
        <dbReference type="ARBA" id="ARBA00057668"/>
    </source>
</evidence>
<evidence type="ECO:0000256" key="4">
    <source>
        <dbReference type="ARBA" id="ARBA00022553"/>
    </source>
</evidence>
<dbReference type="InterPro" id="IPR041019">
    <property type="entry name" value="TIG1_plexin"/>
</dbReference>
<dbReference type="Proteomes" id="UP001108240">
    <property type="component" value="Unplaced"/>
</dbReference>
<dbReference type="Pfam" id="PF01437">
    <property type="entry name" value="PSI"/>
    <property type="match status" value="1"/>
</dbReference>
<dbReference type="SMART" id="SM00423">
    <property type="entry name" value="PSI"/>
    <property type="match status" value="3"/>
</dbReference>
<dbReference type="InterPro" id="IPR002165">
    <property type="entry name" value="Plexin_repeat"/>
</dbReference>
<dbReference type="InterPro" id="IPR036352">
    <property type="entry name" value="Semap_dom_sf"/>
</dbReference>
<accession>A0A8C1HK49</accession>
<keyword evidence="10 17" id="KW-0472">Membrane</keyword>
<dbReference type="GO" id="GO:0050772">
    <property type="term" value="P:positive regulation of axonogenesis"/>
    <property type="evidence" value="ECO:0007669"/>
    <property type="project" value="TreeGrafter"/>
</dbReference>
<keyword evidence="11" id="KW-1015">Disulfide bond</keyword>
<dbReference type="OMA" id="QMFTYQD"/>
<dbReference type="InterPro" id="IPR002909">
    <property type="entry name" value="IPT_dom"/>
</dbReference>
<dbReference type="Pfam" id="PF17960">
    <property type="entry name" value="TIG_plexin"/>
    <property type="match status" value="1"/>
</dbReference>
<dbReference type="InterPro" id="IPR008936">
    <property type="entry name" value="Rho_GTPase_activation_prot"/>
</dbReference>
<comment type="caution">
    <text evidence="16">Lacks conserved residue(s) required for the propagation of feature annotation.</text>
</comment>
<evidence type="ECO:0000256" key="15">
    <source>
        <dbReference type="ARBA" id="ARBA00070678"/>
    </source>
</evidence>
<dbReference type="Ensembl" id="ENSCCRT00000061082.2">
    <property type="protein sequence ID" value="ENSCCRP00000056350.2"/>
    <property type="gene ID" value="ENSCCRG00000030157.2"/>
</dbReference>
<proteinExistence type="inferred from homology"/>
<dbReference type="PROSITE" id="PS51004">
    <property type="entry name" value="SEMA"/>
    <property type="match status" value="1"/>
</dbReference>
<keyword evidence="5 17" id="KW-0812">Transmembrane</keyword>
<dbReference type="InterPro" id="IPR031148">
    <property type="entry name" value="Plexin"/>
</dbReference>
<dbReference type="FunFam" id="2.60.40.10:FF:000131">
    <property type="entry name" value="Plexin A2"/>
    <property type="match status" value="1"/>
</dbReference>
<evidence type="ECO:0000256" key="11">
    <source>
        <dbReference type="ARBA" id="ARBA00023157"/>
    </source>
</evidence>
<evidence type="ECO:0000313" key="20">
    <source>
        <dbReference type="Ensembl" id="ENSCCRP00000056350.2"/>
    </source>
</evidence>
<dbReference type="InterPro" id="IPR016201">
    <property type="entry name" value="PSI"/>
</dbReference>
<dbReference type="FunFam" id="3.10.20.90:FF:000120">
    <property type="entry name" value="Plexin b1a"/>
    <property type="match status" value="1"/>
</dbReference>
<evidence type="ECO:0000256" key="12">
    <source>
        <dbReference type="ARBA" id="ARBA00023170"/>
    </source>
</evidence>
<dbReference type="SMART" id="SM00630">
    <property type="entry name" value="Sema"/>
    <property type="match status" value="1"/>
</dbReference>
<evidence type="ECO:0000256" key="17">
    <source>
        <dbReference type="SAM" id="Phobius"/>
    </source>
</evidence>
<keyword evidence="9" id="KW-0175">Coiled coil</keyword>
<evidence type="ECO:0000313" key="21">
    <source>
        <dbReference type="Proteomes" id="UP001108240"/>
    </source>
</evidence>
<dbReference type="GO" id="GO:0008360">
    <property type="term" value="P:regulation of cell shape"/>
    <property type="evidence" value="ECO:0007669"/>
    <property type="project" value="UniProtKB-ARBA"/>
</dbReference>
<protein>
    <recommendedName>
        <fullName evidence="15">Plexin-B1</fullName>
    </recommendedName>
</protein>
<dbReference type="Gene3D" id="1.10.506.10">
    <property type="entry name" value="GTPase Activation - p120gap, domain 1"/>
    <property type="match status" value="1"/>
</dbReference>
<evidence type="ECO:0000256" key="6">
    <source>
        <dbReference type="ARBA" id="ARBA00022729"/>
    </source>
</evidence>
<dbReference type="FunFam" id="2.60.40.10:FF:000705">
    <property type="entry name" value="Plexin B1"/>
    <property type="match status" value="1"/>
</dbReference>
<dbReference type="FunFam" id="1.10.506.10:FF:000010">
    <property type="entry name" value="Plexin B1"/>
    <property type="match status" value="1"/>
</dbReference>
<dbReference type="SUPFAM" id="SSF101912">
    <property type="entry name" value="Sema domain"/>
    <property type="match status" value="1"/>
</dbReference>
<evidence type="ECO:0000256" key="3">
    <source>
        <dbReference type="ARBA" id="ARBA00022475"/>
    </source>
</evidence>
<dbReference type="GO" id="GO:0007162">
    <property type="term" value="P:negative regulation of cell adhesion"/>
    <property type="evidence" value="ECO:0007669"/>
    <property type="project" value="TreeGrafter"/>
</dbReference>
<name>A0A8C1HK49_CYPCA</name>
<dbReference type="InterPro" id="IPR015943">
    <property type="entry name" value="WD40/YVTN_repeat-like_dom_sf"/>
</dbReference>
<dbReference type="GO" id="GO:0007411">
    <property type="term" value="P:axon guidance"/>
    <property type="evidence" value="ECO:0007669"/>
    <property type="project" value="UniProtKB-ARBA"/>
</dbReference>
<dbReference type="Pfam" id="PF24317">
    <property type="entry name" value="PSI_Plexin-B"/>
    <property type="match status" value="1"/>
</dbReference>
<feature type="chain" id="PRO_5039938097" description="Plexin-B1" evidence="18">
    <location>
        <begin position="22"/>
        <end position="1896"/>
    </location>
</feature>
<dbReference type="Pfam" id="PF18020">
    <property type="entry name" value="TIG_2"/>
    <property type="match status" value="1"/>
</dbReference>
<dbReference type="Pfam" id="PF01833">
    <property type="entry name" value="TIG"/>
    <property type="match status" value="3"/>
</dbReference>
<dbReference type="SUPFAM" id="SSF81296">
    <property type="entry name" value="E set domains"/>
    <property type="match status" value="3"/>
</dbReference>
<feature type="transmembrane region" description="Helical" evidence="17">
    <location>
        <begin position="1244"/>
        <end position="1268"/>
    </location>
</feature>
<keyword evidence="7" id="KW-0677">Repeat</keyword>
<sequence length="1896" mass="211686">MPAAAPLLLLLAILWWPLVLPLAPGHLQSPPTFITLNGSRLNHLLLDTHSGHVYVGAVNVLYHLSPDLQLLSWGKTGPKLDSPDCLPPIDPTDCTQAETTDNTNKLLLLEEVKEKPVSLIVCGTVLQGICEKRSLENVSQVLYKTDNPVDTQYVAANDPRVSTVGVVVEQKDVMLMLVGRGYTSKGPGGIPPITMRRLTPVARHSAPAFSHEELGKLVVGSYSEYNNHFVKAFPHNHYVYFVFSRRDVWGKREYRTYVSRLCAGDPNFYSYVEVPLFCGGGYNLAQAAVLGYHRDQPTLFVAMAMGQASTPTPTDRSALCVYKVEELDKALHGAQLLCYTQEGKDANNMEKAYIEYEVSSNCLKLPQDSLIKYPCGGEHTPSPIASAIALEATPTFTWNPLITAVTTATEVGHTIVLLGDKNGRLHKVFLHANGTGTKYDTVEVDAESPINADLLLDSTKQNVYVLTERKVTKLHIAQCEKHLDCHSCLSNRDPYCGWCLLEGRCTRKMDCTRHAQPHHWIWSYSRERQCVSIESLQPSILSREEQTQVSFTVLQLPVLSKDESLSCAFGSLAAQPAVVMENRITCQSPAPEQLPPSPPGNDHVSVRMALKFGDVIISHTNITFYDCKAVGRLNATSPCMACVSSMWPCHWCVKDELCTHDKSCPRQHIIYNSREQSMPRGPDSCPCVWALQSFPLVPVGFDTELSLQGKNLDIFEDEKDYACVLVIEGQELRLPATLDRSKETGTHVFKCATHQFQYSGKQFEYSAPVYLQWGMQRIDTAPHLRLQLYDCSVGQSDCSQCRAVAANYGCVWCADETPGCVYNQSCTSGTTDTCPAPVVTEVEPLTGPLEGGILLTIQGSNLGQSFQDIQAGVTVAGVTCTPLPEAYRISTSIVCELQACANVIAGPVVVTVGGSEKGESQQTFSYQNPQLSRIVPEKGPLAGGTMLTVHGSQLLTGQRTEQRSDQITGLQAFLGSKPCRINEVSDTWLICRTSHSNQTGRVPVKVVFGKAERILESVLFSYMEDPVITDATPMESFYGGGRLIYVTGQNLNVVQQPKMSVSYEPRERSEVRRRRHTNVSVRNPLVMIQELCTNVTSERMICKSPLVEPKSRIVRVWFEMDNVHIDFPSIKNKTFTYHPNPDLFQLNSESRGTPIRFKPGGVLAVEGKGLTLAMRKEEVVARLGDKECDVKTLDNTHLYCEPPEEQPLALDDSDLPTLKVLMGSLAFDLGPVEYDNDSHSSVPLAAQIGLAAGAAVVVLIVLVIILMYRRKSKQALRDYKKVLVQLETLEINVGDQCRKEFTDLMTEMMDLSSDVGGPGIPFLDYRTYAERVFFPGQKGAPLSQNLDLPDSRRQTVEQGLGQLNNLLNNRLFLIRFIHTLEAQQSFSQRDRGYVASLLTMALHDKLEYFTDVMKTLLGDLMEQYVAKNPKLMLRRTETVVEKMLTNWMSICLYSFLKEVAGEPLYKLYRAIKYQVDKGPVDVVTGKAKRTLNDSHLLREDIDYCSVTLTVLVKSGVEVQPCPVKVLDSDTITQVKDKILDQIYKGAPYSQRPAADSLDLEWRSGQAGHLTLSDDDVTAIVQGRWKRINTLQHYKVPDGATVALIPRSQSSLGVNQFYQTGESKLNTFCSIKKTPMLEGEEEEGLRLWHLVKPSEDPEIPKHRKSSMRERERAKAIPEIYLTRLLSMKGTLQKFVDDVFVAILSRKRPPPIAVRFFFDFLDDMAEKHGIDDPETVHIWKTNSLPLRFWVNILKNPQFVFDVQVTDSVDAVLSVIAQTFIDSCTTSEHKVGRDSPVNKLLYAREIPRYKQLVERYYSDIHNAVSGCYQEMNSTLTELSGSFASEMNSLVALHELYKYINKYYDQIIMSLEEDAAGQKMQLAYRLQQVAALVENKVTDL</sequence>
<reference evidence="20" key="2">
    <citation type="submission" date="2025-09" db="UniProtKB">
        <authorList>
            <consortium name="Ensembl"/>
        </authorList>
    </citation>
    <scope>IDENTIFICATION</scope>
</reference>
<comment type="subcellular location">
    <subcellularLocation>
        <location evidence="1">Cell membrane</location>
        <topology evidence="1">Single-pass type I membrane protein</topology>
    </subcellularLocation>
</comment>
<evidence type="ECO:0000256" key="8">
    <source>
        <dbReference type="ARBA" id="ARBA00022989"/>
    </source>
</evidence>
<dbReference type="GO" id="GO:0030334">
    <property type="term" value="P:regulation of cell migration"/>
    <property type="evidence" value="ECO:0007669"/>
    <property type="project" value="TreeGrafter"/>
</dbReference>
<evidence type="ECO:0000256" key="18">
    <source>
        <dbReference type="SAM" id="SignalP"/>
    </source>
</evidence>
<keyword evidence="13" id="KW-0325">Glycoprotein</keyword>
<keyword evidence="4" id="KW-0597">Phosphoprotein</keyword>
<dbReference type="FunFam" id="2.60.40.10:FF:000970">
    <property type="entry name" value="Plexin B3"/>
    <property type="match status" value="1"/>
</dbReference>
<dbReference type="Pfam" id="PF24479">
    <property type="entry name" value="PSI_PlexinA-B"/>
    <property type="match status" value="1"/>
</dbReference>
<evidence type="ECO:0000256" key="10">
    <source>
        <dbReference type="ARBA" id="ARBA00023136"/>
    </source>
</evidence>
<keyword evidence="8 17" id="KW-1133">Transmembrane helix</keyword>
<dbReference type="SUPFAM" id="SSF48350">
    <property type="entry name" value="GTPase activation domain, GAP"/>
    <property type="match status" value="1"/>
</dbReference>
<dbReference type="FunFam" id="2.60.40.10:FF:000203">
    <property type="entry name" value="Plexin B2"/>
    <property type="match status" value="1"/>
</dbReference>
<dbReference type="InterPro" id="IPR013548">
    <property type="entry name" value="Plexin_cytoplasmic_RasGAP_dom"/>
</dbReference>
<dbReference type="PANTHER" id="PTHR22625:SF69">
    <property type="entry name" value="PLEXIN-B3"/>
    <property type="match status" value="1"/>
</dbReference>
<dbReference type="CDD" id="cd12791">
    <property type="entry name" value="RasGAP_plexin_B3"/>
    <property type="match status" value="1"/>
</dbReference>
<comment type="function">
    <text evidence="14">Receptor for SEMA4D. Plays a role in GABAergic synapse development. Mediates SEMA4A- and SEMA4D-dependent inhibitory synapse development. Plays a role in RHOA activation and subsequent changes of the actin cytoskeleton. Plays a role in axon guidance, invasive growth and cell migration.</text>
</comment>
<dbReference type="GO" id="GO:0005886">
    <property type="term" value="C:plasma membrane"/>
    <property type="evidence" value="ECO:0007669"/>
    <property type="project" value="UniProtKB-SubCell"/>
</dbReference>
<evidence type="ECO:0000256" key="7">
    <source>
        <dbReference type="ARBA" id="ARBA00022737"/>
    </source>
</evidence>
<dbReference type="PANTHER" id="PTHR22625">
    <property type="entry name" value="PLEXIN"/>
    <property type="match status" value="1"/>
</dbReference>
<comment type="similarity">
    <text evidence="2">Belongs to the plexin family.</text>
</comment>
<keyword evidence="3" id="KW-1003">Cell membrane</keyword>
<feature type="domain" description="Sema" evidence="19">
    <location>
        <begin position="19"/>
        <end position="476"/>
    </location>
</feature>
<dbReference type="CDD" id="cd01180">
    <property type="entry name" value="IPT_plexin_repeat1"/>
    <property type="match status" value="1"/>
</dbReference>
<dbReference type="SMART" id="SM00429">
    <property type="entry name" value="IPT"/>
    <property type="match status" value="3"/>
</dbReference>